<organism evidence="2 3">
    <name type="scientific">Circinella minor</name>
    <dbReference type="NCBI Taxonomy" id="1195481"/>
    <lineage>
        <taxon>Eukaryota</taxon>
        <taxon>Fungi</taxon>
        <taxon>Fungi incertae sedis</taxon>
        <taxon>Mucoromycota</taxon>
        <taxon>Mucoromycotina</taxon>
        <taxon>Mucoromycetes</taxon>
        <taxon>Mucorales</taxon>
        <taxon>Lichtheimiaceae</taxon>
        <taxon>Circinella</taxon>
    </lineage>
</organism>
<accession>A0A8H7RUN0</accession>
<proteinExistence type="predicted"/>
<feature type="region of interest" description="Disordered" evidence="1">
    <location>
        <begin position="48"/>
        <end position="85"/>
    </location>
</feature>
<name>A0A8H7RUN0_9FUNG</name>
<sequence>MFDLQAAHSSSVAGLISSDFRFLTPEFDLCSRQWQQLLDIDDLNNHSNTSNASCNATSSDAMTTRHSHSTQHSASLPSHLQDPVS</sequence>
<feature type="compositionally biased region" description="Polar residues" evidence="1">
    <location>
        <begin position="60"/>
        <end position="85"/>
    </location>
</feature>
<comment type="caution">
    <text evidence="2">The sequence shown here is derived from an EMBL/GenBank/DDBJ whole genome shotgun (WGS) entry which is preliminary data.</text>
</comment>
<dbReference type="Proteomes" id="UP000646827">
    <property type="component" value="Unassembled WGS sequence"/>
</dbReference>
<gene>
    <name evidence="2" type="ORF">INT45_005527</name>
</gene>
<protein>
    <submittedName>
        <fullName evidence="2">Uncharacterized protein</fullName>
    </submittedName>
</protein>
<evidence type="ECO:0000313" key="2">
    <source>
        <dbReference type="EMBL" id="KAG2216181.1"/>
    </source>
</evidence>
<dbReference type="EMBL" id="JAEPRB010000444">
    <property type="protein sequence ID" value="KAG2216181.1"/>
    <property type="molecule type" value="Genomic_DNA"/>
</dbReference>
<dbReference type="AlphaFoldDB" id="A0A8H7RUN0"/>
<evidence type="ECO:0000256" key="1">
    <source>
        <dbReference type="SAM" id="MobiDB-lite"/>
    </source>
</evidence>
<evidence type="ECO:0000313" key="3">
    <source>
        <dbReference type="Proteomes" id="UP000646827"/>
    </source>
</evidence>
<feature type="compositionally biased region" description="Low complexity" evidence="1">
    <location>
        <begin position="48"/>
        <end position="59"/>
    </location>
</feature>
<reference evidence="2 3" key="1">
    <citation type="submission" date="2020-12" db="EMBL/GenBank/DDBJ databases">
        <title>Metabolic potential, ecology and presence of endohyphal bacteria is reflected in genomic diversity of Mucoromycotina.</title>
        <authorList>
            <person name="Muszewska A."/>
            <person name="Okrasinska A."/>
            <person name="Steczkiewicz K."/>
            <person name="Drgas O."/>
            <person name="Orlowska M."/>
            <person name="Perlinska-Lenart U."/>
            <person name="Aleksandrzak-Piekarczyk T."/>
            <person name="Szatraj K."/>
            <person name="Zielenkiewicz U."/>
            <person name="Pilsyk S."/>
            <person name="Malc E."/>
            <person name="Mieczkowski P."/>
            <person name="Kruszewska J.S."/>
            <person name="Biernat P."/>
            <person name="Pawlowska J."/>
        </authorList>
    </citation>
    <scope>NUCLEOTIDE SEQUENCE [LARGE SCALE GENOMIC DNA]</scope>
    <source>
        <strain evidence="2 3">CBS 142.35</strain>
    </source>
</reference>
<keyword evidence="3" id="KW-1185">Reference proteome</keyword>